<protein>
    <submittedName>
        <fullName evidence="1">Uncharacterized protein</fullName>
    </submittedName>
</protein>
<keyword evidence="2" id="KW-1185">Reference proteome</keyword>
<accession>A0ABV6ELG9</accession>
<organism evidence="1 2">
    <name type="scientific">Rhodopseudomonas telluris</name>
    <dbReference type="NCBI Taxonomy" id="644215"/>
    <lineage>
        <taxon>Bacteria</taxon>
        <taxon>Pseudomonadati</taxon>
        <taxon>Pseudomonadota</taxon>
        <taxon>Alphaproteobacteria</taxon>
        <taxon>Hyphomicrobiales</taxon>
        <taxon>Nitrobacteraceae</taxon>
        <taxon>Rhodopseudomonas</taxon>
    </lineage>
</organism>
<dbReference type="EMBL" id="JBHLWM010000001">
    <property type="protein sequence ID" value="MFC0239068.1"/>
    <property type="molecule type" value="Genomic_DNA"/>
</dbReference>
<sequence>MLYSEKTTASLDEIRLRVARALNRNPMCRDVRFEIVATPRTRKGGNWTITIQSVAPDALWEASEIISDIQEAYELNVAA</sequence>
<dbReference type="RefSeq" id="WP_378383529.1">
    <property type="nucleotide sequence ID" value="NZ_JBHLWM010000001.1"/>
</dbReference>
<reference evidence="1 2" key="1">
    <citation type="submission" date="2024-09" db="EMBL/GenBank/DDBJ databases">
        <authorList>
            <person name="Sun Q."/>
            <person name="Mori K."/>
        </authorList>
    </citation>
    <scope>NUCLEOTIDE SEQUENCE [LARGE SCALE GENOMIC DNA]</scope>
    <source>
        <strain evidence="1 2">KCTC 23279</strain>
    </source>
</reference>
<gene>
    <name evidence="1" type="ORF">ACFFJ6_01255</name>
</gene>
<evidence type="ECO:0000313" key="2">
    <source>
        <dbReference type="Proteomes" id="UP001589775"/>
    </source>
</evidence>
<dbReference type="Proteomes" id="UP001589775">
    <property type="component" value="Unassembled WGS sequence"/>
</dbReference>
<evidence type="ECO:0000313" key="1">
    <source>
        <dbReference type="EMBL" id="MFC0239068.1"/>
    </source>
</evidence>
<comment type="caution">
    <text evidence="1">The sequence shown here is derived from an EMBL/GenBank/DDBJ whole genome shotgun (WGS) entry which is preliminary data.</text>
</comment>
<name>A0ABV6ELG9_9BRAD</name>
<proteinExistence type="predicted"/>